<dbReference type="EMBL" id="KN823505">
    <property type="protein sequence ID" value="KIO16682.1"/>
    <property type="molecule type" value="Genomic_DNA"/>
</dbReference>
<reference evidence="1 2" key="1">
    <citation type="submission" date="2014-04" db="EMBL/GenBank/DDBJ databases">
        <authorList>
            <consortium name="DOE Joint Genome Institute"/>
            <person name="Kuo A."/>
            <person name="Girlanda M."/>
            <person name="Perotto S."/>
            <person name="Kohler A."/>
            <person name="Nagy L.G."/>
            <person name="Floudas D."/>
            <person name="Copeland A."/>
            <person name="Barry K.W."/>
            <person name="Cichocki N."/>
            <person name="Veneault-Fourrey C."/>
            <person name="LaButti K."/>
            <person name="Lindquist E.A."/>
            <person name="Lipzen A."/>
            <person name="Lundell T."/>
            <person name="Morin E."/>
            <person name="Murat C."/>
            <person name="Sun H."/>
            <person name="Tunlid A."/>
            <person name="Henrissat B."/>
            <person name="Grigoriev I.V."/>
            <person name="Hibbett D.S."/>
            <person name="Martin F."/>
            <person name="Nordberg H.P."/>
            <person name="Cantor M.N."/>
            <person name="Hua S.X."/>
        </authorList>
    </citation>
    <scope>NUCLEOTIDE SEQUENCE [LARGE SCALE GENOMIC DNA]</scope>
    <source>
        <strain evidence="1 2">MUT 4182</strain>
    </source>
</reference>
<name>A0A0C3L4Y9_9AGAM</name>
<sequence length="266" mass="28636">MRGEDSNKIRALATKREKLDSGLTLRDASVTALVLVRQNSQEGRMSGANGTVLIFPGGGARMAELISLICLRKRCKDLHGWADYFQPTIVLVILQEEGAALRIPQSGLGNPVMLIPDTSKPGVSGRDRAISKWADSSIGLASATLESPYVAKFAAICYRTPLTPLGPAVIVSALSAGENSCETFPRHTSAALHWIQPCLYKPPYDPSEGRRWGFQSLEQGSSISSSPGVASNGSDPLFYTLREIIDYDRTSTSTIFSSLLTCSSPE</sequence>
<dbReference type="HOGENOM" id="CLU_1046605_0_0_1"/>
<accession>A0A0C3L4Y9</accession>
<keyword evidence="2" id="KW-1185">Reference proteome</keyword>
<evidence type="ECO:0000313" key="1">
    <source>
        <dbReference type="EMBL" id="KIO16682.1"/>
    </source>
</evidence>
<evidence type="ECO:0000313" key="2">
    <source>
        <dbReference type="Proteomes" id="UP000054248"/>
    </source>
</evidence>
<protein>
    <submittedName>
        <fullName evidence="1">Uncharacterized protein</fullName>
    </submittedName>
</protein>
<reference evidence="2" key="2">
    <citation type="submission" date="2015-01" db="EMBL/GenBank/DDBJ databases">
        <title>Evolutionary Origins and Diversification of the Mycorrhizal Mutualists.</title>
        <authorList>
            <consortium name="DOE Joint Genome Institute"/>
            <consortium name="Mycorrhizal Genomics Consortium"/>
            <person name="Kohler A."/>
            <person name="Kuo A."/>
            <person name="Nagy L.G."/>
            <person name="Floudas D."/>
            <person name="Copeland A."/>
            <person name="Barry K.W."/>
            <person name="Cichocki N."/>
            <person name="Veneault-Fourrey C."/>
            <person name="LaButti K."/>
            <person name="Lindquist E.A."/>
            <person name="Lipzen A."/>
            <person name="Lundell T."/>
            <person name="Morin E."/>
            <person name="Murat C."/>
            <person name="Riley R."/>
            <person name="Ohm R."/>
            <person name="Sun H."/>
            <person name="Tunlid A."/>
            <person name="Henrissat B."/>
            <person name="Grigoriev I.V."/>
            <person name="Hibbett D.S."/>
            <person name="Martin F."/>
        </authorList>
    </citation>
    <scope>NUCLEOTIDE SEQUENCE [LARGE SCALE GENOMIC DNA]</scope>
    <source>
        <strain evidence="2">MUT 4182</strain>
    </source>
</reference>
<dbReference type="AlphaFoldDB" id="A0A0C3L4Y9"/>
<dbReference type="Proteomes" id="UP000054248">
    <property type="component" value="Unassembled WGS sequence"/>
</dbReference>
<organism evidence="1 2">
    <name type="scientific">Tulasnella calospora MUT 4182</name>
    <dbReference type="NCBI Taxonomy" id="1051891"/>
    <lineage>
        <taxon>Eukaryota</taxon>
        <taxon>Fungi</taxon>
        <taxon>Dikarya</taxon>
        <taxon>Basidiomycota</taxon>
        <taxon>Agaricomycotina</taxon>
        <taxon>Agaricomycetes</taxon>
        <taxon>Cantharellales</taxon>
        <taxon>Tulasnellaceae</taxon>
        <taxon>Tulasnella</taxon>
    </lineage>
</organism>
<gene>
    <name evidence="1" type="ORF">M407DRAFT_12693</name>
</gene>
<proteinExistence type="predicted"/>